<dbReference type="FunFam" id="3.40.50.300:FF:000298">
    <property type="entry name" value="ATP-binding cassette sub-family A member 12"/>
    <property type="match status" value="1"/>
</dbReference>
<keyword evidence="23" id="KW-0119">Carbohydrate metabolism</keyword>
<evidence type="ECO:0000256" key="14">
    <source>
        <dbReference type="ARBA" id="ARBA00022840"/>
    </source>
</evidence>
<dbReference type="CDD" id="cd11298">
    <property type="entry name" value="O-FucT-2"/>
    <property type="match status" value="1"/>
</dbReference>
<dbReference type="PROSITE" id="PS51257">
    <property type="entry name" value="PROKAR_LIPOPROTEIN"/>
    <property type="match status" value="1"/>
</dbReference>
<feature type="domain" description="ABC transporter" evidence="33">
    <location>
        <begin position="4881"/>
        <end position="5119"/>
    </location>
</feature>
<dbReference type="InterPro" id="IPR013525">
    <property type="entry name" value="ABC2_TM"/>
</dbReference>
<evidence type="ECO:0000256" key="12">
    <source>
        <dbReference type="ARBA" id="ARBA00022741"/>
    </source>
</evidence>
<keyword evidence="11" id="KW-0677">Repeat</keyword>
<keyword evidence="14 34" id="KW-0067">ATP-binding</keyword>
<evidence type="ECO:0000313" key="34">
    <source>
        <dbReference type="EMBL" id="KAG7503721.1"/>
    </source>
</evidence>
<dbReference type="FunFam" id="3.40.50.11340:FF:000002">
    <property type="entry name" value="GDP-fucose protein O-fucosyltransferase 2"/>
    <property type="match status" value="1"/>
</dbReference>
<feature type="transmembrane region" description="Helical" evidence="32">
    <location>
        <begin position="493"/>
        <end position="511"/>
    </location>
</feature>
<evidence type="ECO:0000256" key="32">
    <source>
        <dbReference type="SAM" id="Phobius"/>
    </source>
</evidence>
<keyword evidence="24" id="KW-0968">Cytoplasmic vesicle</keyword>
<dbReference type="FunFam" id="3.40.50.300:FF:000689">
    <property type="entry name" value="ATP binding cassette subfamily A member 12"/>
    <property type="match status" value="1"/>
</dbReference>
<keyword evidence="8" id="KW-0808">Transferase</keyword>
<dbReference type="GO" id="GO:0005524">
    <property type="term" value="F:ATP binding"/>
    <property type="evidence" value="ECO:0007669"/>
    <property type="project" value="UniProtKB-KW"/>
</dbReference>
<sequence length="5222" mass="585541">MAHRAVNEPVIVIGSTYFFTAACLSVFVAFATFEIVNTDNVFGASHAPTVAVAAARDLRYLLYDVNPPEGFNLRRDVYIRMSSLVKTLRKDGDDWVLVLPPWGRLYHWQSPNIHQIRIPWSEFFSLTSLQANVPVIEYEEFIAENGGPFIDHVLVLQNYAEGWTDGKWEEKVDERPCIEKLMYSKDKQGYYRSWFWGFEQTRARNVTCLSAQGHASIMAPVLQKNITVTSVMLDRAETLLHDHYAGKDYWDTRRSMVFAKHLRLIGDDFRAKYLNSTDDRDHTVYSEDWTRMKAKLGSAKGGPYLAVHLRRKDFIWGHREDVPSLKGAVKKMRSLMKKHKLDRVFVATDADEEELKELKKFLPDMVRFEPSAEDLELFKDGGVAIIDQWICAHAKYFVGTSVSTFSFRIHEEREILGFDPKTTYNRFCGDTEKESLPKSLDTKCDYNMRSHVISLCTGPAEGTRIQPPPKMAFFQQLRLLLWKNWLTVIRQPVWSLILIVWPLIIFIIIAVTRSHFPPLAKDTCYVGPRNLPSTGFFPFLQTLMCNTDSNCHNKSRLLDTKSHKRAGVPRQQSFPKGSPLESLFQGGNFSQIDLPKNFLHDPAILIEVLNKMIGVPHQASPTNGSLSNITLSDQRNLSSLLQSVNKLKRAFCAMTLPLMDTASHDPFTFSMVTFCKTNDTALEVSLLTLNQILTELMTKNTEEMVTTAGMSLLMIAHLQNETVLWESLLAIPQLFSSGSVDQVLATVEGLLISMQGAMNKIESNFPETGASLSTVHSLIAGGINLVDYIQNWPGKDVSILLRDVVTVENGSLGGIMMQVLTDVQIPLDKAIGLTMDKSMVHSYLCDNSSNPFWLSAACSTGTVDMLLGWISPEKVAKQILLAWSRDVALHDLSFAKSLIGGLSPGDSNSTRSRRSVDTLPQNLDEELFLEVGKVVLAIVKLVPEVDLVVQSVLQTGFQSLMTGTMALDTVEEMMDNVLKDATNLQWVYLSLMTNQSLASGWIDRVLYSVLEGVKQTLGSDNLTCNNVLEPFEWLLNTESVDIEVWRSVICQNSSTLEQALLMEWMPLFQKAQEVYDAITSRINATATLPMILSEWHKMQESTMQLDSLLSRLVSELGGAYSMNWMQVNITQDLVGTLQQSVLSFMVDVGEHIETTELWPSVKNYFHTLYWILNYRPGVTPQPVNCSTDFFTSALTCDTGFNWPQFVQTVTQALMSPNQELVVNVLKGTLNFLQQVYGVIYKNQAITFLNDELSQGGDTVSGYLISLLINLDTFLREVSILPNSSLDVMTPAISNLFESAGLGRMLPLLFSDSPVNISTLLDIASKIGRENQHYVNFNESDPTLPELERLIMHFLSMEGNLTIALPHIMGHSLLTYSDYFHPDLVAKVREFIQPFTNKTSTGAVEAILSAVELLKTVTDASDGDPAVIILGYIRQFQELVMSMFRLRRIKQVALPSGQLTAGQVTDLHLLSQDFLKLLTPEVLQNLTQAGPDAAQTIVIQKFVSFLPSEVQHEATRFLNDFKSLQNEMSKCATGQDCLTGISEILHFLDQIFELMLSGNGTVTVTIDATNRFVEGREYEELERVWFSLLLAPKDSAAVQTSRQILHLVKLLMAKPNISVSDVQNALRQSNLTLEELNDFAALAGAANINNLMVNLIEIVNTRICFEPQHDLNVTAQCALSLIRGVSTFLTQVPELRNQTAFLSLIPLIVKATLEDVMKIDFSSQPYVVFVDTLNITLANIKLSLQLNHLNTPEIMNELKVVEHLMQLIANMEPFNNTDSALMQDPMYAQHVSLQIMQWYLNKLENISSNSSISELLQPFFYMTQMQVTSQLAQTNFSMFVSNQVEVLINSLQHPIDGAGVSKIGLTVVQILHHLFDFIKFQLQVQGDNFGSHYMFNTTTLNAVETQIKQYLTLTENWMKQPNVQLVLTNMLQWGNPSINTSAPLTDIQHLLQTMVHFLSDDEQVYLSIISNITHSLKQALMVAEQPGGLQSDHFLDVIFAAVQPLKMLIPLPAPLKQNMMDIVEGSLQFLIQPNMSYDSSRATVLLILNRTESIVQQTVPEMFAVYLLPGLKIVTTYFKSISMISGPDSWNQMILNQMETIQSSLPPNCTAKSYISAVINITQSILMFGQGNMSYDSSLATVLLILDTTESIVQQTVPEMFAVYLLPGLKIVTTYFESISMISGPDSWNQMILNQMETIQSSLPPNCTAKSYISAVINITQSILMFGQGNMSYDSSLATVLLILNTTESIVQQTVPEMFAVYLLPGLKIVTTYFESISMISGPDSWNQMILNQMKTIQSFLPPNCTAKSYISAVINITQSILMLGQGNMSYDSSRATVLLILDTTESIVQQTVPEMFAVYLLPGLKIVTTYFESISMISGPDSWNQMILNLMETIQSSLPPNCTEKAYISAVINITQSILMSDQGNMSLWASFENGSLENVPMIIGQLGEHVSNVLMGIPELPHSVVKAVKLFAHLPSLLNQMINRQVDEDMWQKPEKMLQALLFSIEGTELWHNISSVVPLFEKIIGVVVKNMQAGNVMIQSLQVPLVTLITDVLVSANSSSVVLSEVMERIQFSTERTVQAAQQANGTLECSKALSLWEPVRQAGGLSSATMYMWCNISLQPVLDAYAEALNVDMTHMGVEPMTANATAARIVKIIWSMYQVTLNQTHVTEELIMAVSDRLSILAGWPLNPEVQHYWYKQLQGVQLQNSLSSINMLSEELLNVAPFLYPHIETVEEALIFIVNNSHLLNSSSSEDLFKHVAMIFLNSANISSADFFSMIQGDFSTLNEAFITDMLRKVVEQVTELKILGEDPMAYRVLERVLMSNDTSLLVKMVTKSFAWLTSTEAFGVDLLMQVLPKMYDILQGVLSLLNKMNVELPANTELFEGLVGNLIAMLRQIVRTSGPLPPMGQHHGMFLPESTYSNHTVRSRHKREALMMPQRDPMDDFTELFAIDYPAMFKALAVPPSTVEIMDTIHVVFANPDLNVVLKGATSDMPWGLNNSQEETINAVLGVLSFVTLPATLEMSSMDLLVNVVHMIPDSFPFSSLLKNITRALASESEENLLLMEETFETIAELFQISETDQTLEENLAKLRAQVCTLEDTELVHLLLWHLSIEPGLLCGTFMPGLQTLFEILITDTSALTEAMFQTFIGEPTTYSVEANWTAALSESLGFNTSSLYTLNINISSPGVVKIGELLRNETAFVLDVHRHMDFDPAVLDLLMNSILPNNNLEILSWLVSLHQCNSTETMGMTDLTILETFCSMSTTEWYSFVLLVVRHVNTEKLIYRVVLSEELQSLATVMLDMAEAVVDVMNKIIPTIGQLQTYLLSMEDLDTDASSEFNLMTRGQTPSKSNHATFVTLSKALCTKGIVAVFGITKLTTASHSSPSSPHNQQREEMIERFKIPRNATPFCMNMYLDMVNTTGGAIAWAFLKPMLMGQILFTPDTPVTRNIMEKANTTLQEFANLRKQSQEWIESSNYIINSAETLSHTLPMLQNSLGNPFVKNFIQMQTDINVDRMKETLKNFSNITVMLENNKQILDHITTLSNLMMDLSSCIQFDRYRGYDSEEQLNTAAQELAKNRNLYASVIFKLPKDKDSSRSRHARASSTTSSLPPKVSYTIRMHMDNVMRTDRVRNPYYVKDTHIVASLTMRYNRGFIYLQENIDRAIIETHAGHRVTEPAVQLQPFPYPCHLRDEYLEAISFVFPIMLMLAWVLFVADFVKKLVHERELRLHEYMKMMGVNPASHFFAWFIECATYLVMTIFILTLVMKYGNILPHSDGFLLFLYFCDYGLSILAFSYLVSSLFDRTYIAGLSGSLLYILSFFPFIVVMALETNLSFSQKSLLGLFSPTCFSHASQYVSRYEAQGQGIHWKNSYTSPIADDTASFGWLCWLMVIDSILYFVIGAYIRMVFPGKYGIPAPWYFPFKSSFWTDLCCSIHSNTGSSKGLLFTNVMQKNQPVLSDNKGKGKNTLSFQAGEDFSELPIGVVLHSLSKIYGDRVAIENLNVSFHEGHVTSLLGHNGAGKTTTMSLLTGLFAPSSGSIEVYGRDMQTNIDDIRKELGVCMQYDVLFDHMTAKEHLLLYGQIKAPHWTRGVLHEQVRTILEETGMYAHRHKRVGTLSGGMKRKLSISIAFIGGSRLVVLDEPTTGVDPCSRRSIWDIVIQHKKHRTIIMSTHHLDEAEVLSDRIAFLEKGGLKCCGSPFYLKDKLGQGYKLTLTKKKQSLESKEIDHAELKEFIQAHVPEARLKETQGGDLVYSLPTFTSSNASSYRSLLTALDTNLNNLQLGGYGVSDTTLEEVFLELTHDNTDSENVPLSISETVSDTQSLDSFSSDSSENLGDKIKLTGSSTVSGMALLWQQIFAMLVKRFKHSHRDWKGLISQILLPVLFVLFAMGLGSIKNDLRHYPEMVLSPALYNIGPSYSFFSNKNPSSRPLVDAMMSFPGIDNACLDKSDNSVCTRSHAWTQRRNTSGLLNTCKCTSQGQVCDKSKDQLSHKKSPSSQDVYNLTGIDVQNYLVNTANDFIRNRYGGFEFGMQLPSDLQMDVIQVPKNRTLSKVWFNPEGHHTMPAYMNSLNNLILRTNLPADKDPTKYAISVSSHPYFGRADDEDAILQGMLQMLVAMCVLTGFSITTASFAIYEVSEHHSGAKRLQHIAGISEPLYWAVNFFYDMAIYLIPVTLTVAVIAAFQIPAFTERQNLGVITLLFVLFGFATFPWMYLLAGIFKDAEMAFITYVCVNLFISVNTIMSTSIFYFMGQISPQNPELIKAMFERMCNAFLIFPQFNFGNGLMQLTRKNIEVQILSGYGIDAYQNPFSTEAFKKMFIASFIQGLVFFTLRLLLNKFLKRKVRLLICGKTLPQVASEHEDEDVTAEHLRVSSGAASSDILQLNQLTKVYQHLNKKVPAVKRLSVGIPAGECFGLLGVNGAGKTTTFKMLTGDVSPTDGTAQIRDWDGQLMDIMECRYKGINIGYCPQVDALDNLLTGEEHLYFYARIRGISKREIDRVVSYLLRRLELNYHRNIITDGYSCGTRRKLSTALALLGHPQILLLDEPSSGMDPRTKRHLWKIISEEVKGKCAVVLTSHSMEECEALCSRLAIMVKGQFRCLGSLQHIKNRFGRGFTVKMYLAGASCDAEAITGFMQRRFPSTYLKDQHSTMVEYHVPVAPGGVADIFDQLESNKTALQIKHFSVSQTTLDEVFINFAMGKIGMDTIPIDDEGDDADSLKTVET</sequence>
<evidence type="ECO:0000256" key="1">
    <source>
        <dbReference type="ARBA" id="ARBA00004240"/>
    </source>
</evidence>
<comment type="similarity">
    <text evidence="25">Belongs to the glycosyltransferase 68 family.</text>
</comment>
<comment type="pathway">
    <text evidence="4">Protein modification; protein glycosylation.</text>
</comment>
<dbReference type="SMART" id="SM00382">
    <property type="entry name" value="AAA"/>
    <property type="match status" value="2"/>
</dbReference>
<evidence type="ECO:0000256" key="31">
    <source>
        <dbReference type="SAM" id="MobiDB-lite"/>
    </source>
</evidence>
<keyword evidence="35" id="KW-1185">Reference proteome</keyword>
<evidence type="ECO:0000256" key="2">
    <source>
        <dbReference type="ARBA" id="ARBA00004439"/>
    </source>
</evidence>
<evidence type="ECO:0000256" key="23">
    <source>
        <dbReference type="ARBA" id="ARBA00023277"/>
    </source>
</evidence>
<comment type="caution">
    <text evidence="34">The sequence shown here is derived from an EMBL/GenBank/DDBJ whole genome shotgun (WGS) entry which is preliminary data.</text>
</comment>
<evidence type="ECO:0000256" key="9">
    <source>
        <dbReference type="ARBA" id="ARBA00022692"/>
    </source>
</evidence>
<dbReference type="InterPro" id="IPR017871">
    <property type="entry name" value="ABC_transporter-like_CS"/>
</dbReference>
<feature type="transmembrane region" description="Helical" evidence="32">
    <location>
        <begin position="12"/>
        <end position="33"/>
    </location>
</feature>
<evidence type="ECO:0000259" key="33">
    <source>
        <dbReference type="PROSITE" id="PS50893"/>
    </source>
</evidence>
<evidence type="ECO:0000256" key="16">
    <source>
        <dbReference type="ARBA" id="ARBA00022989"/>
    </source>
</evidence>
<keyword evidence="16 32" id="KW-1133">Transmembrane helix</keyword>
<evidence type="ECO:0000256" key="17">
    <source>
        <dbReference type="ARBA" id="ARBA00023034"/>
    </source>
</evidence>
<feature type="transmembrane region" description="Helical" evidence="32">
    <location>
        <begin position="4374"/>
        <end position="4395"/>
    </location>
</feature>
<keyword evidence="22" id="KW-0294">Fucose metabolism</keyword>
<dbReference type="GO" id="GO:0140359">
    <property type="term" value="F:ABC-type transporter activity"/>
    <property type="evidence" value="ECO:0007669"/>
    <property type="project" value="InterPro"/>
</dbReference>
<dbReference type="GO" id="GO:0005319">
    <property type="term" value="F:lipid transporter activity"/>
    <property type="evidence" value="ECO:0007669"/>
    <property type="project" value="TreeGrafter"/>
</dbReference>
<dbReference type="GO" id="GO:0046922">
    <property type="term" value="F:peptide-O-fucosyltransferase activity"/>
    <property type="evidence" value="ECO:0007669"/>
    <property type="project" value="UniProtKB-EC"/>
</dbReference>
<dbReference type="PROSITE" id="PS50893">
    <property type="entry name" value="ABC_TRANSPORTER_2"/>
    <property type="match status" value="2"/>
</dbReference>
<keyword evidence="15" id="KW-1278">Translocase</keyword>
<dbReference type="InterPro" id="IPR003439">
    <property type="entry name" value="ABC_transporter-like_ATP-bd"/>
</dbReference>
<dbReference type="EC" id="2.4.1.221" evidence="5"/>
<evidence type="ECO:0000313" key="35">
    <source>
        <dbReference type="Proteomes" id="UP000693946"/>
    </source>
</evidence>
<dbReference type="InterPro" id="IPR026082">
    <property type="entry name" value="ABCA"/>
</dbReference>
<dbReference type="GO" id="GO:0006004">
    <property type="term" value="P:fucose metabolic process"/>
    <property type="evidence" value="ECO:0007669"/>
    <property type="project" value="UniProtKB-KW"/>
</dbReference>
<organism evidence="34 35">
    <name type="scientific">Solea senegalensis</name>
    <name type="common">Senegalese sole</name>
    <dbReference type="NCBI Taxonomy" id="28829"/>
    <lineage>
        <taxon>Eukaryota</taxon>
        <taxon>Metazoa</taxon>
        <taxon>Chordata</taxon>
        <taxon>Craniata</taxon>
        <taxon>Vertebrata</taxon>
        <taxon>Euteleostomi</taxon>
        <taxon>Actinopterygii</taxon>
        <taxon>Neopterygii</taxon>
        <taxon>Teleostei</taxon>
        <taxon>Neoteleostei</taxon>
        <taxon>Acanthomorphata</taxon>
        <taxon>Carangaria</taxon>
        <taxon>Pleuronectiformes</taxon>
        <taxon>Pleuronectoidei</taxon>
        <taxon>Soleidae</taxon>
        <taxon>Solea</taxon>
    </lineage>
</organism>
<keyword evidence="7" id="KW-0328">Glycosyltransferase</keyword>
<keyword evidence="19 32" id="KW-0472">Membrane</keyword>
<dbReference type="InterPro" id="IPR003593">
    <property type="entry name" value="AAA+_ATPase"/>
</dbReference>
<keyword evidence="12" id="KW-0547">Nucleotide-binding</keyword>
<feature type="transmembrane region" description="Helical" evidence="32">
    <location>
        <begin position="4615"/>
        <end position="4636"/>
    </location>
</feature>
<evidence type="ECO:0000256" key="26">
    <source>
        <dbReference type="ARBA" id="ARBA00026232"/>
    </source>
</evidence>
<keyword evidence="10" id="KW-0732">Signal</keyword>
<feature type="transmembrane region" description="Helical" evidence="32">
    <location>
        <begin position="4817"/>
        <end position="4835"/>
    </location>
</feature>
<evidence type="ECO:0000256" key="4">
    <source>
        <dbReference type="ARBA" id="ARBA00004922"/>
    </source>
</evidence>
<dbReference type="Pfam" id="PF12698">
    <property type="entry name" value="ABC2_membrane_3"/>
    <property type="match status" value="2"/>
</dbReference>
<evidence type="ECO:0000256" key="21">
    <source>
        <dbReference type="ARBA" id="ARBA00023180"/>
    </source>
</evidence>
<evidence type="ECO:0000256" key="7">
    <source>
        <dbReference type="ARBA" id="ARBA00022676"/>
    </source>
</evidence>
<dbReference type="PROSITE" id="PS00211">
    <property type="entry name" value="ABC_TRANSPORTER_1"/>
    <property type="match status" value="1"/>
</dbReference>
<evidence type="ECO:0000256" key="10">
    <source>
        <dbReference type="ARBA" id="ARBA00022729"/>
    </source>
</evidence>
<dbReference type="InterPro" id="IPR019378">
    <property type="entry name" value="GDP-Fuc_O-FucTrfase"/>
</dbReference>
<comment type="function">
    <text evidence="30">Catalyzes the reaction that attaches fucose through an O-glycosidic linkage to a conserved serine or threonine residue in the consensus sequence C1-X-X-S/T-C2 of thrombospondin type I repeats (TSRs) where C1 and C2 are the first and second cysteines of the repeat, respectively. O-fucosylates members of several protein families including the ADAMTS, the thrombospondin (TSP) and spondin families. Required for the proper secretion of ADAMTS family members such as ADAMTSL1 and ADAMTS13. The O-fucosylation of TSRs is also required for restricting epithelial to mesenchymal transition (EMT), maintaining the correct patterning of mesoderm and localization of the definite endoderm.</text>
</comment>
<evidence type="ECO:0000256" key="20">
    <source>
        <dbReference type="ARBA" id="ARBA00023157"/>
    </source>
</evidence>
<dbReference type="Pfam" id="PF23321">
    <property type="entry name" value="R1_ABCA1"/>
    <property type="match status" value="1"/>
</dbReference>
<dbReference type="Proteomes" id="UP000693946">
    <property type="component" value="Linkage Group LG2"/>
</dbReference>
<evidence type="ECO:0000256" key="19">
    <source>
        <dbReference type="ARBA" id="ARBA00023136"/>
    </source>
</evidence>
<evidence type="ECO:0000256" key="29">
    <source>
        <dbReference type="ARBA" id="ARBA00048647"/>
    </source>
</evidence>
<dbReference type="GO" id="GO:0005794">
    <property type="term" value="C:Golgi apparatus"/>
    <property type="evidence" value="ECO:0007669"/>
    <property type="project" value="UniProtKB-SubCell"/>
</dbReference>
<accession>A0AAV6REA9</accession>
<proteinExistence type="inferred from homology"/>
<feature type="domain" description="ABC transporter" evidence="33">
    <location>
        <begin position="3984"/>
        <end position="4215"/>
    </location>
</feature>
<comment type="catalytic activity">
    <reaction evidence="28">
        <text>L-threonyl-[protein] + GDP-beta-L-fucose = 3-O-(alpha-L-fucosyl)-L-threonyl-[protein] + GDP + H(+)</text>
        <dbReference type="Rhea" id="RHEA:70491"/>
        <dbReference type="Rhea" id="RHEA-COMP:11060"/>
        <dbReference type="Rhea" id="RHEA-COMP:17915"/>
        <dbReference type="ChEBI" id="CHEBI:15378"/>
        <dbReference type="ChEBI" id="CHEBI:30013"/>
        <dbReference type="ChEBI" id="CHEBI:57273"/>
        <dbReference type="ChEBI" id="CHEBI:58189"/>
        <dbReference type="ChEBI" id="CHEBI:189631"/>
        <dbReference type="EC" id="2.4.1.221"/>
    </reaction>
    <physiologicalReaction direction="left-to-right" evidence="28">
        <dbReference type="Rhea" id="RHEA:70492"/>
    </physiologicalReaction>
</comment>
<evidence type="ECO:0000256" key="22">
    <source>
        <dbReference type="ARBA" id="ARBA00023253"/>
    </source>
</evidence>
<feature type="transmembrane region" description="Helical" evidence="32">
    <location>
        <begin position="3779"/>
        <end position="3799"/>
    </location>
</feature>
<dbReference type="GO" id="GO:0030659">
    <property type="term" value="C:cytoplasmic vesicle membrane"/>
    <property type="evidence" value="ECO:0007669"/>
    <property type="project" value="UniProtKB-SubCell"/>
</dbReference>
<feature type="transmembrane region" description="Helical" evidence="32">
    <location>
        <begin position="4341"/>
        <end position="4362"/>
    </location>
</feature>
<feature type="transmembrane region" description="Helical" evidence="32">
    <location>
        <begin position="4726"/>
        <end position="4750"/>
    </location>
</feature>
<evidence type="ECO:0000256" key="8">
    <source>
        <dbReference type="ARBA" id="ARBA00022679"/>
    </source>
</evidence>
<dbReference type="Pfam" id="PF10250">
    <property type="entry name" value="O-FucT"/>
    <property type="match status" value="1"/>
</dbReference>
<protein>
    <recommendedName>
        <fullName evidence="26">GDP-fucose protein O-fucosyltransferase 2</fullName>
        <ecNumber evidence="5">2.4.1.221</ecNumber>
    </recommendedName>
    <alternativeName>
        <fullName evidence="27">Peptide-O-fucosyltransferase 2</fullName>
    </alternativeName>
</protein>
<feature type="transmembrane region" description="Helical" evidence="32">
    <location>
        <begin position="4656"/>
        <end position="4682"/>
    </location>
</feature>
<keyword evidence="9 32" id="KW-0812">Transmembrane</keyword>
<evidence type="ECO:0000256" key="11">
    <source>
        <dbReference type="ARBA" id="ARBA00022737"/>
    </source>
</evidence>
<dbReference type="Pfam" id="PF00005">
    <property type="entry name" value="ABC_tran"/>
    <property type="match status" value="2"/>
</dbReference>
<feature type="transmembrane region" description="Helical" evidence="32">
    <location>
        <begin position="3745"/>
        <end position="3767"/>
    </location>
</feature>
<evidence type="ECO:0000256" key="18">
    <source>
        <dbReference type="ARBA" id="ARBA00023055"/>
    </source>
</evidence>
<feature type="transmembrane region" description="Helical" evidence="32">
    <location>
        <begin position="3698"/>
        <end position="3719"/>
    </location>
</feature>
<feature type="transmembrane region" description="Helical" evidence="32">
    <location>
        <begin position="4694"/>
        <end position="4714"/>
    </location>
</feature>
<dbReference type="GO" id="GO:0032376">
    <property type="term" value="P:positive regulation of cholesterol transport"/>
    <property type="evidence" value="ECO:0007669"/>
    <property type="project" value="UniProtKB-ARBA"/>
</dbReference>
<dbReference type="CDD" id="cd03263">
    <property type="entry name" value="ABC_subfamily_A"/>
    <property type="match status" value="2"/>
</dbReference>
<dbReference type="GO" id="GO:0016887">
    <property type="term" value="F:ATP hydrolysis activity"/>
    <property type="evidence" value="ECO:0007669"/>
    <property type="project" value="InterPro"/>
</dbReference>
<evidence type="ECO:0000256" key="5">
    <source>
        <dbReference type="ARBA" id="ARBA00012196"/>
    </source>
</evidence>
<dbReference type="EMBL" id="JAGKHQ010000012">
    <property type="protein sequence ID" value="KAG7503721.1"/>
    <property type="molecule type" value="Genomic_DNA"/>
</dbReference>
<evidence type="ECO:0000256" key="3">
    <source>
        <dbReference type="ARBA" id="ARBA00004555"/>
    </source>
</evidence>
<dbReference type="InterPro" id="IPR056264">
    <property type="entry name" value="R2_ABCA1-4-like"/>
</dbReference>
<dbReference type="PANTHER" id="PTHR19229:SF29">
    <property type="entry name" value="GLUCOSYLCERAMIDE TRANSPORTER ABCA12"/>
    <property type="match status" value="1"/>
</dbReference>
<feature type="transmembrane region" description="Helical" evidence="32">
    <location>
        <begin position="3806"/>
        <end position="3830"/>
    </location>
</feature>
<reference evidence="34 35" key="1">
    <citation type="journal article" date="2021" name="Sci. Rep.">
        <title>Chromosome anchoring in Senegalese sole (Solea senegalensis) reveals sex-associated markers and genome rearrangements in flatfish.</title>
        <authorList>
            <person name="Guerrero-Cozar I."/>
            <person name="Gomez-Garrido J."/>
            <person name="Berbel C."/>
            <person name="Martinez-Blanch J.F."/>
            <person name="Alioto T."/>
            <person name="Claros M.G."/>
            <person name="Gagnaire P.A."/>
            <person name="Manchado M."/>
        </authorList>
    </citation>
    <scope>NUCLEOTIDE SEQUENCE [LARGE SCALE GENOMIC DNA]</scope>
    <source>
        <strain evidence="34">Sse05_10M</strain>
    </source>
</reference>
<evidence type="ECO:0000256" key="30">
    <source>
        <dbReference type="ARBA" id="ARBA00057700"/>
    </source>
</evidence>
<feature type="region of interest" description="Disordered" evidence="31">
    <location>
        <begin position="3594"/>
        <end position="3613"/>
    </location>
</feature>
<evidence type="ECO:0000256" key="25">
    <source>
        <dbReference type="ARBA" id="ARBA00025803"/>
    </source>
</evidence>
<comment type="subcellular location">
    <subcellularLocation>
        <location evidence="2">Cytoplasmic vesicle membrane</location>
        <topology evidence="2">Multi-pass membrane protein</topology>
    </subcellularLocation>
    <subcellularLocation>
        <location evidence="1">Endoplasmic reticulum</location>
    </subcellularLocation>
    <subcellularLocation>
        <location evidence="3">Golgi apparatus</location>
    </subcellularLocation>
</comment>
<evidence type="ECO:0000256" key="24">
    <source>
        <dbReference type="ARBA" id="ARBA00023329"/>
    </source>
</evidence>
<keyword evidence="13" id="KW-0256">Endoplasmic reticulum</keyword>
<feature type="transmembrane region" description="Helical" evidence="32">
    <location>
        <begin position="3884"/>
        <end position="3905"/>
    </location>
</feature>
<dbReference type="PANTHER" id="PTHR19229">
    <property type="entry name" value="ATP-BINDING CASSETTE TRANSPORTER SUBFAMILY A ABCA"/>
    <property type="match status" value="1"/>
</dbReference>
<dbReference type="GO" id="GO:0005789">
    <property type="term" value="C:endoplasmic reticulum membrane"/>
    <property type="evidence" value="ECO:0007669"/>
    <property type="project" value="UniProtKB-ARBA"/>
</dbReference>
<keyword evidence="6" id="KW-0813">Transport</keyword>
<gene>
    <name evidence="34" type="ORF">JOB18_043884</name>
</gene>
<keyword evidence="20" id="KW-1015">Disulfide bond</keyword>
<dbReference type="FunFam" id="3.40.50.11350:FF:000002">
    <property type="entry name" value="GDP-fucose protein O-fucosyltransferase 2"/>
    <property type="match status" value="1"/>
</dbReference>
<evidence type="ECO:0000256" key="15">
    <source>
        <dbReference type="ARBA" id="ARBA00022967"/>
    </source>
</evidence>
<keyword evidence="18" id="KW-0445">Lipid transport</keyword>
<evidence type="ECO:0000256" key="28">
    <source>
        <dbReference type="ARBA" id="ARBA00047273"/>
    </source>
</evidence>
<keyword evidence="17" id="KW-0333">Golgi apparatus</keyword>
<keyword evidence="21" id="KW-0325">Glycoprotein</keyword>
<evidence type="ECO:0000256" key="27">
    <source>
        <dbReference type="ARBA" id="ARBA00033083"/>
    </source>
</evidence>
<evidence type="ECO:0000256" key="13">
    <source>
        <dbReference type="ARBA" id="ARBA00022824"/>
    </source>
</evidence>
<evidence type="ECO:0000256" key="6">
    <source>
        <dbReference type="ARBA" id="ARBA00022448"/>
    </source>
</evidence>
<name>A0AAV6REA9_SOLSE</name>
<comment type="catalytic activity">
    <reaction evidence="29">
        <text>L-seryl-[protein] + GDP-beta-L-fucose = 3-O-(alpha-L-fucosyl)-L-seryl-[protein] + GDP + H(+)</text>
        <dbReference type="Rhea" id="RHEA:63644"/>
        <dbReference type="Rhea" id="RHEA-COMP:9863"/>
        <dbReference type="Rhea" id="RHEA-COMP:17914"/>
        <dbReference type="ChEBI" id="CHEBI:15378"/>
        <dbReference type="ChEBI" id="CHEBI:29999"/>
        <dbReference type="ChEBI" id="CHEBI:57273"/>
        <dbReference type="ChEBI" id="CHEBI:58189"/>
        <dbReference type="ChEBI" id="CHEBI:189632"/>
        <dbReference type="EC" id="2.4.1.221"/>
    </reaction>
    <physiologicalReaction direction="left-to-right" evidence="29">
        <dbReference type="Rhea" id="RHEA:63645"/>
    </physiologicalReaction>
</comment>